<dbReference type="RefSeq" id="WP_268944325.1">
    <property type="nucleotide sequence ID" value="NZ_JAPTYD010000078.1"/>
</dbReference>
<dbReference type="Proteomes" id="UP001149822">
    <property type="component" value="Unassembled WGS sequence"/>
</dbReference>
<feature type="domain" description="HTH lacI-type" evidence="4">
    <location>
        <begin position="13"/>
        <end position="67"/>
    </location>
</feature>
<dbReference type="InterPro" id="IPR010982">
    <property type="entry name" value="Lambda_DNA-bd_dom_sf"/>
</dbReference>
<dbReference type="Pfam" id="PF00356">
    <property type="entry name" value="LacI"/>
    <property type="match status" value="1"/>
</dbReference>
<accession>A0ABT4JAV6</accession>
<evidence type="ECO:0000313" key="5">
    <source>
        <dbReference type="EMBL" id="MCZ0964231.1"/>
    </source>
</evidence>
<dbReference type="Pfam" id="PF13377">
    <property type="entry name" value="Peripla_BP_3"/>
    <property type="match status" value="1"/>
</dbReference>
<dbReference type="PANTHER" id="PTHR30146:SF138">
    <property type="entry name" value="TRANSCRIPTIONAL REGULATORY PROTEIN"/>
    <property type="match status" value="1"/>
</dbReference>
<keyword evidence="1" id="KW-0805">Transcription regulation</keyword>
<dbReference type="Gene3D" id="3.40.50.2300">
    <property type="match status" value="2"/>
</dbReference>
<dbReference type="EMBL" id="JAPTYD010000078">
    <property type="protein sequence ID" value="MCZ0964231.1"/>
    <property type="molecule type" value="Genomic_DNA"/>
</dbReference>
<keyword evidence="6" id="KW-1185">Reference proteome</keyword>
<keyword evidence="3" id="KW-0804">Transcription</keyword>
<dbReference type="SUPFAM" id="SSF53822">
    <property type="entry name" value="Periplasmic binding protein-like I"/>
    <property type="match status" value="1"/>
</dbReference>
<gene>
    <name evidence="5" type="ORF">OU682_21905</name>
</gene>
<evidence type="ECO:0000256" key="2">
    <source>
        <dbReference type="ARBA" id="ARBA00023125"/>
    </source>
</evidence>
<dbReference type="SUPFAM" id="SSF47413">
    <property type="entry name" value="lambda repressor-like DNA-binding domains"/>
    <property type="match status" value="1"/>
</dbReference>
<dbReference type="InterPro" id="IPR000843">
    <property type="entry name" value="HTH_LacI"/>
</dbReference>
<dbReference type="PROSITE" id="PS00356">
    <property type="entry name" value="HTH_LACI_1"/>
    <property type="match status" value="1"/>
</dbReference>
<dbReference type="PANTHER" id="PTHR30146">
    <property type="entry name" value="LACI-RELATED TRANSCRIPTIONAL REPRESSOR"/>
    <property type="match status" value="1"/>
</dbReference>
<evidence type="ECO:0000313" key="6">
    <source>
        <dbReference type="Proteomes" id="UP001149822"/>
    </source>
</evidence>
<dbReference type="PROSITE" id="PS50932">
    <property type="entry name" value="HTH_LACI_2"/>
    <property type="match status" value="1"/>
</dbReference>
<comment type="caution">
    <text evidence="5">The sequence shown here is derived from an EMBL/GenBank/DDBJ whole genome shotgun (WGS) entry which is preliminary data.</text>
</comment>
<dbReference type="SMART" id="SM00354">
    <property type="entry name" value="HTH_LACI"/>
    <property type="match status" value="1"/>
</dbReference>
<name>A0ABT4JAV6_9RHOB</name>
<dbReference type="InterPro" id="IPR046335">
    <property type="entry name" value="LacI/GalR-like_sensor"/>
</dbReference>
<reference evidence="5" key="1">
    <citation type="submission" date="2022-12" db="EMBL/GenBank/DDBJ databases">
        <title>Paracoccus sp. EF6 isolated from a lake water.</title>
        <authorList>
            <person name="Liu H."/>
        </authorList>
    </citation>
    <scope>NUCLEOTIDE SEQUENCE</scope>
    <source>
        <strain evidence="5">EF6</strain>
    </source>
</reference>
<dbReference type="CDD" id="cd06273">
    <property type="entry name" value="PBP1_LacI-like"/>
    <property type="match status" value="1"/>
</dbReference>
<keyword evidence="2 5" id="KW-0238">DNA-binding</keyword>
<evidence type="ECO:0000256" key="1">
    <source>
        <dbReference type="ARBA" id="ARBA00023015"/>
    </source>
</evidence>
<dbReference type="GO" id="GO:0003677">
    <property type="term" value="F:DNA binding"/>
    <property type="evidence" value="ECO:0007669"/>
    <property type="project" value="UniProtKB-KW"/>
</dbReference>
<dbReference type="InterPro" id="IPR028082">
    <property type="entry name" value="Peripla_BP_I"/>
</dbReference>
<evidence type="ECO:0000256" key="3">
    <source>
        <dbReference type="ARBA" id="ARBA00023163"/>
    </source>
</evidence>
<proteinExistence type="predicted"/>
<sequence>MNDRNGNRNGTHPKIEDVARLAGVSTATVSRALNATGRVREETRLAVERAVAELGYTPNFGGQALASKRTNTIGAIIPTMENAIFARALQALQETLSESNVTLLVATSHYSPQREEAQLRSLLARGVDGLALIGIYRSEIAYRLLDTRRVPFVILWSDPAQSTHVTIGFDNQAAASDVAERVIAAGHRQIAMISGIRDGNDRAEARVAGVAAAMQAHGLVLPNNWLIEIPYTLDDGEQAARQILTKTPRPTAIVCANDVIAAGVLRAARELDIDVPSQLSVTGFDDIELARAVSPPLSTVHVPHRRIGSTAARLLMDWIITGNRPNSVTFPTAFMARESLQRLEVAVT</sequence>
<protein>
    <submittedName>
        <fullName evidence="5">LacI family DNA-binding transcriptional regulator</fullName>
    </submittedName>
</protein>
<dbReference type="PRINTS" id="PR00036">
    <property type="entry name" value="HTHLACI"/>
</dbReference>
<dbReference type="CDD" id="cd01392">
    <property type="entry name" value="HTH_LacI"/>
    <property type="match status" value="1"/>
</dbReference>
<evidence type="ECO:0000259" key="4">
    <source>
        <dbReference type="PROSITE" id="PS50932"/>
    </source>
</evidence>
<organism evidence="5 6">
    <name type="scientific">Paracoccus benzoatiresistens</name>
    <dbReference type="NCBI Taxonomy" id="2997341"/>
    <lineage>
        <taxon>Bacteria</taxon>
        <taxon>Pseudomonadati</taxon>
        <taxon>Pseudomonadota</taxon>
        <taxon>Alphaproteobacteria</taxon>
        <taxon>Rhodobacterales</taxon>
        <taxon>Paracoccaceae</taxon>
        <taxon>Paracoccus</taxon>
    </lineage>
</organism>
<dbReference type="Gene3D" id="1.10.260.40">
    <property type="entry name" value="lambda repressor-like DNA-binding domains"/>
    <property type="match status" value="1"/>
</dbReference>